<feature type="transmembrane region" description="Helical" evidence="6">
    <location>
        <begin position="64"/>
        <end position="82"/>
    </location>
</feature>
<feature type="transmembrane region" description="Helical" evidence="6">
    <location>
        <begin position="37"/>
        <end position="58"/>
    </location>
</feature>
<dbReference type="RefSeq" id="WP_029311584.1">
    <property type="nucleotide sequence ID" value="NZ_DAOMCH010000002.1"/>
</dbReference>
<dbReference type="Pfam" id="PF03649">
    <property type="entry name" value="UPF0014"/>
    <property type="match status" value="1"/>
</dbReference>
<proteinExistence type="inferred from homology"/>
<evidence type="ECO:0000256" key="2">
    <source>
        <dbReference type="ARBA" id="ARBA00005268"/>
    </source>
</evidence>
<sequence>MSPILLTPVDLLVASSLVVLDAVVSVWLGLRLHKQVLVAAVRCAVQLVLVGYLLRYVFAIDTPALTLGLILVMVAIAGREVAARPERRLVRYGNQIAGLSAVALATFVTATFALATALRPHPWYAARYAIPLAGIMLGNALNAASLSLDALLSGVMRERSAIEAQLALGVRFGEATKPLIRAAVRRGILPIINVMSAAGIVTLPGIMTGQILAGLSPIEAVKYQILLMFLLAGATGIAAVGAAYFAMARLTDGRERLRVDRLV</sequence>
<dbReference type="InterPro" id="IPR005226">
    <property type="entry name" value="UPF0014_fam"/>
</dbReference>
<dbReference type="AlphaFoldDB" id="A0A8G2CIH3"/>
<comment type="subcellular location">
    <subcellularLocation>
        <location evidence="1">Membrane</location>
        <topology evidence="1">Multi-pass membrane protein</topology>
    </subcellularLocation>
</comment>
<evidence type="ECO:0000256" key="3">
    <source>
        <dbReference type="ARBA" id="ARBA00022692"/>
    </source>
</evidence>
<evidence type="ECO:0000256" key="5">
    <source>
        <dbReference type="ARBA" id="ARBA00023136"/>
    </source>
</evidence>
<accession>A0A8G2CIH3</accession>
<dbReference type="PANTHER" id="PTHR30028:SF0">
    <property type="entry name" value="PROTEIN ALUMINUM SENSITIVE 3"/>
    <property type="match status" value="1"/>
</dbReference>
<keyword evidence="3 6" id="KW-0812">Transmembrane</keyword>
<comment type="caution">
    <text evidence="7">The sequence shown here is derived from an EMBL/GenBank/DDBJ whole genome shotgun (WGS) entry which is preliminary data.</text>
</comment>
<keyword evidence="8" id="KW-1185">Reference proteome</keyword>
<feature type="transmembrane region" description="Helical" evidence="6">
    <location>
        <begin position="94"/>
        <end position="116"/>
    </location>
</feature>
<organism evidence="7 8">
    <name type="scientific">Acidiphilium rubrum</name>
    <dbReference type="NCBI Taxonomy" id="526"/>
    <lineage>
        <taxon>Bacteria</taxon>
        <taxon>Pseudomonadati</taxon>
        <taxon>Pseudomonadota</taxon>
        <taxon>Alphaproteobacteria</taxon>
        <taxon>Acetobacterales</taxon>
        <taxon>Acidocellaceae</taxon>
        <taxon>Acidiphilium</taxon>
    </lineage>
</organism>
<dbReference type="EMBL" id="FTNE01000003">
    <property type="protein sequence ID" value="SIQ27832.1"/>
    <property type="molecule type" value="Genomic_DNA"/>
</dbReference>
<dbReference type="Proteomes" id="UP000186308">
    <property type="component" value="Unassembled WGS sequence"/>
</dbReference>
<keyword evidence="5 6" id="KW-0472">Membrane</keyword>
<evidence type="ECO:0000313" key="8">
    <source>
        <dbReference type="Proteomes" id="UP000186308"/>
    </source>
</evidence>
<feature type="transmembrane region" description="Helical" evidence="6">
    <location>
        <begin position="187"/>
        <end position="213"/>
    </location>
</feature>
<feature type="transmembrane region" description="Helical" evidence="6">
    <location>
        <begin position="12"/>
        <end position="30"/>
    </location>
</feature>
<dbReference type="OrthoDB" id="9791807at2"/>
<feature type="transmembrane region" description="Helical" evidence="6">
    <location>
        <begin position="225"/>
        <end position="248"/>
    </location>
</feature>
<evidence type="ECO:0000256" key="4">
    <source>
        <dbReference type="ARBA" id="ARBA00022989"/>
    </source>
</evidence>
<protein>
    <submittedName>
        <fullName evidence="7">Putative ABC transport system permease protein</fullName>
    </submittedName>
</protein>
<name>A0A8G2CIH3_ACIRU</name>
<dbReference type="PANTHER" id="PTHR30028">
    <property type="entry name" value="UPF0014 INNER MEMBRANE PROTEIN YBBM-RELATED"/>
    <property type="match status" value="1"/>
</dbReference>
<evidence type="ECO:0000256" key="6">
    <source>
        <dbReference type="SAM" id="Phobius"/>
    </source>
</evidence>
<evidence type="ECO:0000313" key="7">
    <source>
        <dbReference type="EMBL" id="SIQ27832.1"/>
    </source>
</evidence>
<evidence type="ECO:0000256" key="1">
    <source>
        <dbReference type="ARBA" id="ARBA00004141"/>
    </source>
</evidence>
<gene>
    <name evidence="7" type="ORF">SAMN05421828_10358</name>
</gene>
<comment type="similarity">
    <text evidence="2">Belongs to the UPF0014 family.</text>
</comment>
<keyword evidence="4 6" id="KW-1133">Transmembrane helix</keyword>
<reference evidence="7 8" key="1">
    <citation type="submission" date="2017-01" db="EMBL/GenBank/DDBJ databases">
        <authorList>
            <person name="Varghese N."/>
            <person name="Submissions S."/>
        </authorList>
    </citation>
    <scope>NUCLEOTIDE SEQUENCE [LARGE SCALE GENOMIC DNA]</scope>
    <source>
        <strain evidence="7 8">ATCC 35905</strain>
    </source>
</reference>
<feature type="transmembrane region" description="Helical" evidence="6">
    <location>
        <begin position="128"/>
        <end position="152"/>
    </location>
</feature>
<dbReference type="GO" id="GO:0005886">
    <property type="term" value="C:plasma membrane"/>
    <property type="evidence" value="ECO:0007669"/>
    <property type="project" value="TreeGrafter"/>
</dbReference>